<evidence type="ECO:0000256" key="2">
    <source>
        <dbReference type="ARBA" id="ARBA00022475"/>
    </source>
</evidence>
<keyword evidence="2 10" id="KW-1003">Cell membrane</keyword>
<comment type="caution">
    <text evidence="12">The sequence shown here is derived from an EMBL/GenBank/DDBJ whole genome shotgun (WGS) entry which is preliminary data.</text>
</comment>
<feature type="transmembrane region" description="Helical" evidence="10">
    <location>
        <begin position="37"/>
        <end position="56"/>
    </location>
</feature>
<feature type="domain" description="DAC" evidence="11">
    <location>
        <begin position="80"/>
        <end position="232"/>
    </location>
</feature>
<dbReference type="InterPro" id="IPR050338">
    <property type="entry name" value="DisA"/>
</dbReference>
<evidence type="ECO:0000256" key="9">
    <source>
        <dbReference type="ARBA" id="ARBA00023136"/>
    </source>
</evidence>
<dbReference type="GO" id="GO:0005524">
    <property type="term" value="F:ATP binding"/>
    <property type="evidence" value="ECO:0007669"/>
    <property type="project" value="UniProtKB-UniRule"/>
</dbReference>
<dbReference type="GO" id="GO:0106408">
    <property type="term" value="F:diadenylate cyclase activity"/>
    <property type="evidence" value="ECO:0007669"/>
    <property type="project" value="UniProtKB-EC"/>
</dbReference>
<dbReference type="PROSITE" id="PS51794">
    <property type="entry name" value="DAC"/>
    <property type="match status" value="1"/>
</dbReference>
<dbReference type="Pfam" id="PF19293">
    <property type="entry name" value="CdaA_N"/>
    <property type="match status" value="1"/>
</dbReference>
<evidence type="ECO:0000256" key="3">
    <source>
        <dbReference type="ARBA" id="ARBA00022679"/>
    </source>
</evidence>
<dbReference type="HAMAP" id="MF_01499">
    <property type="entry name" value="DacA"/>
    <property type="match status" value="1"/>
</dbReference>
<dbReference type="SUPFAM" id="SSF143597">
    <property type="entry name" value="YojJ-like"/>
    <property type="match status" value="1"/>
</dbReference>
<dbReference type="PIRSF" id="PIRSF004793">
    <property type="entry name" value="UCP004793"/>
    <property type="match status" value="1"/>
</dbReference>
<comment type="caution">
    <text evidence="10">Lacks conserved residue(s) required for the propagation of feature annotation.</text>
</comment>
<sequence>MVIEYWQNIAKPFIEIGLLWFMLYMLFVFIQGTRAVQVTKGIIVLVLMFFITRQLGLATINWMLTRLVAISVIGFIIIFQPELRRGLALLGQFGFSYREEEILDEIVKSIIFMSNRRIGGIIALEREIGLRLYGESGVDIDSVVTSELINTIFMPGTPLHDGGIIIKNGRIIAAGCLFPLTQNQRVSTLLGTRHRAAIGLTEETDAVCIVVSEETGAISVAVDGKLTKDLTRDTLYDVLRGLFKPKQQRHNNSFSNFGTRKK</sequence>
<comment type="subunit">
    <text evidence="10">Probably a homodimer.</text>
</comment>
<evidence type="ECO:0000256" key="8">
    <source>
        <dbReference type="ARBA" id="ARBA00022989"/>
    </source>
</evidence>
<keyword evidence="9 10" id="KW-0472">Membrane</keyword>
<comment type="catalytic activity">
    <reaction evidence="1 10">
        <text>2 ATP = 3',3'-c-di-AMP + 2 diphosphate</text>
        <dbReference type="Rhea" id="RHEA:35655"/>
        <dbReference type="ChEBI" id="CHEBI:30616"/>
        <dbReference type="ChEBI" id="CHEBI:33019"/>
        <dbReference type="ChEBI" id="CHEBI:71500"/>
        <dbReference type="EC" id="2.7.7.85"/>
    </reaction>
</comment>
<reference evidence="12 13" key="1">
    <citation type="submission" date="2017-09" db="EMBL/GenBank/DDBJ databases">
        <title>Depth-based differentiation of microbial function through sediment-hosted aquifers and enrichment of novel symbionts in the deep terrestrial subsurface.</title>
        <authorList>
            <person name="Probst A.J."/>
            <person name="Ladd B."/>
            <person name="Jarett J.K."/>
            <person name="Geller-Mcgrath D.E."/>
            <person name="Sieber C.M."/>
            <person name="Emerson J.B."/>
            <person name="Anantharaman K."/>
            <person name="Thomas B.C."/>
            <person name="Malmstrom R."/>
            <person name="Stieglmeier M."/>
            <person name="Klingl A."/>
            <person name="Woyke T."/>
            <person name="Ryan C.M."/>
            <person name="Banfield J.F."/>
        </authorList>
    </citation>
    <scope>NUCLEOTIDE SEQUENCE [LARGE SCALE GENOMIC DNA]</scope>
    <source>
        <strain evidence="12">CG07_land_8_20_14_0_80_42_15</strain>
    </source>
</reference>
<dbReference type="InterPro" id="IPR014046">
    <property type="entry name" value="C-di-AMP_synthase"/>
</dbReference>
<dbReference type="InterPro" id="IPR034701">
    <property type="entry name" value="CdaA"/>
</dbReference>
<protein>
    <recommendedName>
        <fullName evidence="10">Diadenylate cyclase</fullName>
        <shortName evidence="10">DAC</shortName>
        <ecNumber evidence="10">2.7.7.85</ecNumber>
    </recommendedName>
    <alternativeName>
        <fullName evidence="10">Cyclic-di-AMP synthase</fullName>
        <shortName evidence="10">c-di-AMP synthase</shortName>
    </alternativeName>
</protein>
<gene>
    <name evidence="10" type="primary">dacA</name>
    <name evidence="12" type="ORF">COS99_05020</name>
</gene>
<dbReference type="InterPro" id="IPR045585">
    <property type="entry name" value="CdaA_N"/>
</dbReference>
<dbReference type="PANTHER" id="PTHR34185:SF1">
    <property type="entry name" value="DIADENYLATE CYCLASE"/>
    <property type="match status" value="1"/>
</dbReference>
<dbReference type="InterPro" id="IPR003390">
    <property type="entry name" value="DNA_integrity_scan_DisA_N"/>
</dbReference>
<dbReference type="FunFam" id="3.40.1700.10:FF:000002">
    <property type="entry name" value="Diadenylate cyclase"/>
    <property type="match status" value="1"/>
</dbReference>
<keyword evidence="6 10" id="KW-0547">Nucleotide-binding</keyword>
<dbReference type="InterPro" id="IPR036888">
    <property type="entry name" value="DNA_integrity_DisA_N_sf"/>
</dbReference>
<evidence type="ECO:0000256" key="6">
    <source>
        <dbReference type="ARBA" id="ARBA00022741"/>
    </source>
</evidence>
<dbReference type="Pfam" id="PF02457">
    <property type="entry name" value="DAC"/>
    <property type="match status" value="1"/>
</dbReference>
<comment type="function">
    <text evidence="10">Catalyzes the condensation of 2 ATP molecules into cyclic di-AMP (c-di-AMP), a second messenger used to regulate differing processes in different bacteria.</text>
</comment>
<keyword evidence="8 10" id="KW-1133">Transmembrane helix</keyword>
<organism evidence="12 13">
    <name type="scientific">Candidatus Aquitaenariimonas noxiae</name>
    <dbReference type="NCBI Taxonomy" id="1974741"/>
    <lineage>
        <taxon>Bacteria</taxon>
        <taxon>Pseudomonadati</taxon>
        <taxon>Candidatus Omnitrophota</taxon>
        <taxon>Candidatus Aquitaenariimonas</taxon>
    </lineage>
</organism>
<dbReference type="GO" id="GO:0006171">
    <property type="term" value="P:cAMP biosynthetic process"/>
    <property type="evidence" value="ECO:0007669"/>
    <property type="project" value="InterPro"/>
</dbReference>
<keyword evidence="4 10" id="KW-0812">Transmembrane</keyword>
<evidence type="ECO:0000256" key="7">
    <source>
        <dbReference type="ARBA" id="ARBA00022840"/>
    </source>
</evidence>
<evidence type="ECO:0000259" key="11">
    <source>
        <dbReference type="PROSITE" id="PS51794"/>
    </source>
</evidence>
<evidence type="ECO:0000256" key="1">
    <source>
        <dbReference type="ARBA" id="ARBA00000877"/>
    </source>
</evidence>
<evidence type="ECO:0000313" key="12">
    <source>
        <dbReference type="EMBL" id="PIU41514.1"/>
    </source>
</evidence>
<keyword evidence="7 10" id="KW-0067">ATP-binding</keyword>
<evidence type="ECO:0000256" key="10">
    <source>
        <dbReference type="HAMAP-Rule" id="MF_01499"/>
    </source>
</evidence>
<evidence type="ECO:0000313" key="13">
    <source>
        <dbReference type="Proteomes" id="UP000230052"/>
    </source>
</evidence>
<dbReference type="NCBIfam" id="TIGR00159">
    <property type="entry name" value="diadenylate cyclase CdaA"/>
    <property type="match status" value="1"/>
</dbReference>
<evidence type="ECO:0000256" key="5">
    <source>
        <dbReference type="ARBA" id="ARBA00022695"/>
    </source>
</evidence>
<dbReference type="EC" id="2.7.7.85" evidence="10"/>
<dbReference type="PANTHER" id="PTHR34185">
    <property type="entry name" value="DIADENYLATE CYCLASE"/>
    <property type="match status" value="1"/>
</dbReference>
<dbReference type="Gene3D" id="3.40.1700.10">
    <property type="entry name" value="DNA integrity scanning protein, DisA, N-terminal domain"/>
    <property type="match status" value="1"/>
</dbReference>
<dbReference type="AlphaFoldDB" id="A0A2J0KW27"/>
<comment type="similarity">
    <text evidence="10">Belongs to the adenylate cyclase family. DacA/CdaA subfamily.</text>
</comment>
<proteinExistence type="inferred from homology"/>
<keyword evidence="3 10" id="KW-0808">Transferase</keyword>
<evidence type="ECO:0000256" key="4">
    <source>
        <dbReference type="ARBA" id="ARBA00022692"/>
    </source>
</evidence>
<dbReference type="GO" id="GO:0004016">
    <property type="term" value="F:adenylate cyclase activity"/>
    <property type="evidence" value="ECO:0007669"/>
    <property type="project" value="UniProtKB-UniRule"/>
</dbReference>
<feature type="transmembrane region" description="Helical" evidence="10">
    <location>
        <begin position="12"/>
        <end position="30"/>
    </location>
</feature>
<dbReference type="Proteomes" id="UP000230052">
    <property type="component" value="Unassembled WGS sequence"/>
</dbReference>
<accession>A0A2J0KW27</accession>
<keyword evidence="5 10" id="KW-0548">Nucleotidyltransferase</keyword>
<dbReference type="EMBL" id="PEWV01000052">
    <property type="protein sequence ID" value="PIU41514.1"/>
    <property type="molecule type" value="Genomic_DNA"/>
</dbReference>
<name>A0A2J0KW27_9BACT</name>
<feature type="transmembrane region" description="Helical" evidence="10">
    <location>
        <begin position="62"/>
        <end position="79"/>
    </location>
</feature>